<comment type="caution">
    <text evidence="1">The sequence shown here is derived from an EMBL/GenBank/DDBJ whole genome shotgun (WGS) entry which is preliminary data.</text>
</comment>
<name>A0ABU0JTI7_HATLI</name>
<keyword evidence="2" id="KW-1185">Reference proteome</keyword>
<gene>
    <name evidence="1" type="ORF">QOZ93_000972</name>
</gene>
<protein>
    <submittedName>
        <fullName evidence="1">Uncharacterized protein</fullName>
    </submittedName>
</protein>
<dbReference type="EMBL" id="JAUSWN010000006">
    <property type="protein sequence ID" value="MDQ0479232.1"/>
    <property type="molecule type" value="Genomic_DNA"/>
</dbReference>
<reference evidence="1 2" key="1">
    <citation type="submission" date="2023-07" db="EMBL/GenBank/DDBJ databases">
        <title>Genomic Encyclopedia of Type Strains, Phase IV (KMG-IV): sequencing the most valuable type-strain genomes for metagenomic binning, comparative biology and taxonomic classification.</title>
        <authorList>
            <person name="Goeker M."/>
        </authorList>
    </citation>
    <scope>NUCLEOTIDE SEQUENCE [LARGE SCALE GENOMIC DNA]</scope>
    <source>
        <strain evidence="1 2">DSM 1400</strain>
    </source>
</reference>
<dbReference type="Proteomes" id="UP001224418">
    <property type="component" value="Unassembled WGS sequence"/>
</dbReference>
<evidence type="ECO:0000313" key="1">
    <source>
        <dbReference type="EMBL" id="MDQ0479232.1"/>
    </source>
</evidence>
<proteinExistence type="predicted"/>
<sequence length="81" mass="9740">MELRLNKIDPELRREINEKTKSDKVHTKDEISISNDLKKENKNKFYYFNEKNNKRVLVDGEQELEDVPKEIHKGLLIDKRT</sequence>
<accession>A0ABU0JTI7</accession>
<organism evidence="1 2">
    <name type="scientific">Hathewaya limosa</name>
    <name type="common">Clostridium limosum</name>
    <dbReference type="NCBI Taxonomy" id="1536"/>
    <lineage>
        <taxon>Bacteria</taxon>
        <taxon>Bacillati</taxon>
        <taxon>Bacillota</taxon>
        <taxon>Clostridia</taxon>
        <taxon>Eubacteriales</taxon>
        <taxon>Clostridiaceae</taxon>
        <taxon>Hathewaya</taxon>
    </lineage>
</organism>
<evidence type="ECO:0000313" key="2">
    <source>
        <dbReference type="Proteomes" id="UP001224418"/>
    </source>
</evidence>
<dbReference type="RefSeq" id="WP_307355323.1">
    <property type="nucleotide sequence ID" value="NZ_BAAACJ010000012.1"/>
</dbReference>